<reference evidence="12" key="1">
    <citation type="submission" date="2023-02" db="EMBL/GenBank/DDBJ databases">
        <title>Host association and intracellularity evolved multiple times independently in the Rickettsiales.</title>
        <authorList>
            <person name="Castelli M."/>
            <person name="Nardi T."/>
            <person name="Gammuto L."/>
            <person name="Bellinzona G."/>
            <person name="Sabaneyeva E."/>
            <person name="Potekhin A."/>
            <person name="Serra V."/>
            <person name="Petroni G."/>
            <person name="Sassera D."/>
        </authorList>
    </citation>
    <scope>NUCLEOTIDE SEQUENCE</scope>
    <source>
        <strain evidence="12">USBL-36I1</strain>
    </source>
</reference>
<evidence type="ECO:0000313" key="12">
    <source>
        <dbReference type="EMBL" id="MDZ5761604.1"/>
    </source>
</evidence>
<dbReference type="PROSITE" id="PS50929">
    <property type="entry name" value="ABC_TM1F"/>
    <property type="match status" value="1"/>
</dbReference>
<evidence type="ECO:0000256" key="3">
    <source>
        <dbReference type="ARBA" id="ARBA00022692"/>
    </source>
</evidence>
<evidence type="ECO:0000259" key="11">
    <source>
        <dbReference type="PROSITE" id="PS50929"/>
    </source>
</evidence>
<dbReference type="GO" id="GO:0015421">
    <property type="term" value="F:ABC-type oligopeptide transporter activity"/>
    <property type="evidence" value="ECO:0007669"/>
    <property type="project" value="TreeGrafter"/>
</dbReference>
<dbReference type="PROSITE" id="PS00675">
    <property type="entry name" value="SIGMA54_INTERACT_1"/>
    <property type="match status" value="1"/>
</dbReference>
<dbReference type="SMART" id="SM00382">
    <property type="entry name" value="AAA"/>
    <property type="match status" value="1"/>
</dbReference>
<dbReference type="Pfam" id="PF00664">
    <property type="entry name" value="ABC_membrane"/>
    <property type="match status" value="1"/>
</dbReference>
<feature type="transmembrane region" description="Helical" evidence="9">
    <location>
        <begin position="158"/>
        <end position="177"/>
    </location>
</feature>
<dbReference type="PROSITE" id="PS51257">
    <property type="entry name" value="PROKAR_LIPOPROTEIN"/>
    <property type="match status" value="1"/>
</dbReference>
<feature type="domain" description="ABC transmembrane type-1" evidence="11">
    <location>
        <begin position="27"/>
        <end position="302"/>
    </location>
</feature>
<dbReference type="NCBIfam" id="TIGR01842">
    <property type="entry name" value="type_I_sec_PrtD"/>
    <property type="match status" value="1"/>
</dbReference>
<keyword evidence="6 9" id="KW-1133">Transmembrane helix</keyword>
<dbReference type="SUPFAM" id="SSF90123">
    <property type="entry name" value="ABC transporter transmembrane region"/>
    <property type="match status" value="1"/>
</dbReference>
<evidence type="ECO:0000256" key="5">
    <source>
        <dbReference type="ARBA" id="ARBA00022840"/>
    </source>
</evidence>
<dbReference type="PROSITE" id="PS50893">
    <property type="entry name" value="ABC_TRANSPORTER_2"/>
    <property type="match status" value="1"/>
</dbReference>
<keyword evidence="4" id="KW-0547">Nucleotide-binding</keyword>
<comment type="subcellular location">
    <subcellularLocation>
        <location evidence="1">Cell membrane</location>
        <topology evidence="1">Multi-pass membrane protein</topology>
    </subcellularLocation>
</comment>
<dbReference type="RefSeq" id="WP_322499023.1">
    <property type="nucleotide sequence ID" value="NZ_JARGYU010000003.1"/>
</dbReference>
<dbReference type="GO" id="GO:0030256">
    <property type="term" value="C:type I protein secretion system complex"/>
    <property type="evidence" value="ECO:0007669"/>
    <property type="project" value="InterPro"/>
</dbReference>
<dbReference type="EMBL" id="JARGYU010000003">
    <property type="protein sequence ID" value="MDZ5761604.1"/>
    <property type="molecule type" value="Genomic_DNA"/>
</dbReference>
<dbReference type="InterPro" id="IPR039421">
    <property type="entry name" value="Type_1_exporter"/>
</dbReference>
<sequence>MKNNLKNYSFTPLQSTLLACRIIIVYILLFGFILNILMLAAPIYSMQVLDRVLSSGNINTLIGLTIVIILAFILTAGIQGARSFALNRMGIWFEKQMSELLFRNSVKMSSTIKGSANSQQLRDLQIIKSFIISQSVIIIMDLPWSLIFLLTLFFLHTYIGFLALFGGIILITIGIISDKINSKIIQKNNENFLKSMSYVEESNHNAEVIEAMAMMPNIINSWQKLNNIVHETQSYSNESQIIFSEIIKVIRSILQIAVTGLGAYLTVQGEFSSGAIIASSTLMSKALGPFEIAINTWKKFVNCRQSYERINMLCKEYDTDKLLIDLREIKGDIRLENISITNQNSGHYILQNIDFYLNSGNILVIIGESGSGKTSLAKLLVGISSPTSGIIRIDGINLKDIKKSSFGNNIGYLPQNVELFSGTILQNIARMCENPNYDEVIYAAKMAGAHDMILGLPNGYNTNIGFAGSSLSGGQKQRIGLARAFYKNPKILILDEPNASLDAHGDKALINAIQYAKTKNITVIVISHRNTILSVADKIAIIHKGNLVIFGDKDEVIKKMQESNNILISTALEKK</sequence>
<protein>
    <submittedName>
        <fullName evidence="12">AprD family type I secretion system permease/ATPase</fullName>
    </submittedName>
</protein>
<dbReference type="GO" id="GO:0030253">
    <property type="term" value="P:protein secretion by the type I secretion system"/>
    <property type="evidence" value="ECO:0007669"/>
    <property type="project" value="InterPro"/>
</dbReference>
<feature type="transmembrane region" description="Helical" evidence="9">
    <location>
        <begin position="21"/>
        <end position="44"/>
    </location>
</feature>
<dbReference type="Gene3D" id="1.20.1560.10">
    <property type="entry name" value="ABC transporter type 1, transmembrane domain"/>
    <property type="match status" value="1"/>
</dbReference>
<dbReference type="InterPro" id="IPR010128">
    <property type="entry name" value="ATPase_T1SS_PrtD-like"/>
</dbReference>
<dbReference type="InterPro" id="IPR017871">
    <property type="entry name" value="ABC_transporter-like_CS"/>
</dbReference>
<organism evidence="12 13">
    <name type="scientific">Lyticum sinuosum</name>
    <dbReference type="NCBI Taxonomy" id="1332059"/>
    <lineage>
        <taxon>Bacteria</taxon>
        <taxon>Pseudomonadati</taxon>
        <taxon>Pseudomonadota</taxon>
        <taxon>Alphaproteobacteria</taxon>
        <taxon>Rickettsiales</taxon>
        <taxon>Lyticum</taxon>
    </lineage>
</organism>
<proteinExistence type="inferred from homology"/>
<dbReference type="InterPro" id="IPR036640">
    <property type="entry name" value="ABC1_TM_sf"/>
</dbReference>
<dbReference type="InterPro" id="IPR003439">
    <property type="entry name" value="ABC_transporter-like_ATP-bd"/>
</dbReference>
<dbReference type="InterPro" id="IPR027417">
    <property type="entry name" value="P-loop_NTPase"/>
</dbReference>
<accession>A0AAE4VMJ1</accession>
<dbReference type="Gene3D" id="3.40.50.300">
    <property type="entry name" value="P-loop containing nucleotide triphosphate hydrolases"/>
    <property type="match status" value="1"/>
</dbReference>
<feature type="transmembrane region" description="Helical" evidence="9">
    <location>
        <begin position="56"/>
        <end position="78"/>
    </location>
</feature>
<dbReference type="InterPro" id="IPR011527">
    <property type="entry name" value="ABC1_TM_dom"/>
</dbReference>
<keyword evidence="5" id="KW-0067">ATP-binding</keyword>
<dbReference type="GO" id="GO:0016887">
    <property type="term" value="F:ATP hydrolysis activity"/>
    <property type="evidence" value="ECO:0007669"/>
    <property type="project" value="InterPro"/>
</dbReference>
<evidence type="ECO:0000256" key="9">
    <source>
        <dbReference type="SAM" id="Phobius"/>
    </source>
</evidence>
<dbReference type="AlphaFoldDB" id="A0AAE4VMJ1"/>
<dbReference type="GO" id="GO:0005886">
    <property type="term" value="C:plasma membrane"/>
    <property type="evidence" value="ECO:0007669"/>
    <property type="project" value="UniProtKB-SubCell"/>
</dbReference>
<name>A0AAE4VMJ1_9RICK</name>
<dbReference type="PANTHER" id="PTHR43394:SF1">
    <property type="entry name" value="ATP-BINDING CASSETTE SUB-FAMILY B MEMBER 10, MITOCHONDRIAL"/>
    <property type="match status" value="1"/>
</dbReference>
<dbReference type="SUPFAM" id="SSF52540">
    <property type="entry name" value="P-loop containing nucleoside triphosphate hydrolases"/>
    <property type="match status" value="1"/>
</dbReference>
<dbReference type="InterPro" id="IPR003593">
    <property type="entry name" value="AAA+_ATPase"/>
</dbReference>
<feature type="domain" description="ABC transporter" evidence="10">
    <location>
        <begin position="333"/>
        <end position="569"/>
    </location>
</feature>
<evidence type="ECO:0000259" key="10">
    <source>
        <dbReference type="PROSITE" id="PS50893"/>
    </source>
</evidence>
<evidence type="ECO:0000256" key="8">
    <source>
        <dbReference type="ARBA" id="ARBA00024725"/>
    </source>
</evidence>
<dbReference type="InterPro" id="IPR025662">
    <property type="entry name" value="Sigma_54_int_dom_ATP-bd_1"/>
</dbReference>
<comment type="caution">
    <text evidence="12">The sequence shown here is derived from an EMBL/GenBank/DDBJ whole genome shotgun (WGS) entry which is preliminary data.</text>
</comment>
<keyword evidence="13" id="KW-1185">Reference proteome</keyword>
<keyword evidence="7 9" id="KW-0472">Membrane</keyword>
<evidence type="ECO:0000256" key="7">
    <source>
        <dbReference type="ARBA" id="ARBA00023136"/>
    </source>
</evidence>
<dbReference type="Pfam" id="PF00005">
    <property type="entry name" value="ABC_tran"/>
    <property type="match status" value="1"/>
</dbReference>
<feature type="transmembrane region" description="Helical" evidence="9">
    <location>
        <begin position="130"/>
        <end position="152"/>
    </location>
</feature>
<evidence type="ECO:0000313" key="13">
    <source>
        <dbReference type="Proteomes" id="UP001289135"/>
    </source>
</evidence>
<comment type="function">
    <text evidence="8">Part of an ABC transporter complex. Transmembrane domains (TMD) form a pore in the inner membrane and the ATP-binding domain (NBD) is responsible for energy generation.</text>
</comment>
<keyword evidence="3 9" id="KW-0812">Transmembrane</keyword>
<gene>
    <name evidence="12" type="ORF">Lyticum_00790</name>
</gene>
<comment type="similarity">
    <text evidence="2">Belongs to the ABC transporter superfamily.</text>
</comment>
<evidence type="ECO:0000256" key="6">
    <source>
        <dbReference type="ARBA" id="ARBA00022989"/>
    </source>
</evidence>
<evidence type="ECO:0000256" key="1">
    <source>
        <dbReference type="ARBA" id="ARBA00004651"/>
    </source>
</evidence>
<dbReference type="PANTHER" id="PTHR43394">
    <property type="entry name" value="ATP-DEPENDENT PERMEASE MDL1, MITOCHONDRIAL"/>
    <property type="match status" value="1"/>
</dbReference>
<dbReference type="GO" id="GO:0005524">
    <property type="term" value="F:ATP binding"/>
    <property type="evidence" value="ECO:0007669"/>
    <property type="project" value="UniProtKB-KW"/>
</dbReference>
<evidence type="ECO:0000256" key="2">
    <source>
        <dbReference type="ARBA" id="ARBA00005417"/>
    </source>
</evidence>
<dbReference type="PROSITE" id="PS00211">
    <property type="entry name" value="ABC_TRANSPORTER_1"/>
    <property type="match status" value="1"/>
</dbReference>
<evidence type="ECO:0000256" key="4">
    <source>
        <dbReference type="ARBA" id="ARBA00022741"/>
    </source>
</evidence>
<dbReference type="Proteomes" id="UP001289135">
    <property type="component" value="Unassembled WGS sequence"/>
</dbReference>